<keyword evidence="1" id="KW-0472">Membrane</keyword>
<dbReference type="Proteomes" id="UP000292262">
    <property type="component" value="Unassembled WGS sequence"/>
</dbReference>
<evidence type="ECO:0000256" key="1">
    <source>
        <dbReference type="SAM" id="Phobius"/>
    </source>
</evidence>
<keyword evidence="3" id="KW-1185">Reference proteome</keyword>
<dbReference type="AlphaFoldDB" id="A0A4Q7PM33"/>
<reference evidence="2 3" key="1">
    <citation type="submission" date="2019-02" db="EMBL/GenBank/DDBJ databases">
        <title>Genomic Encyclopedia of Type Strains, Phase IV (KMG-IV): sequencing the most valuable type-strain genomes for metagenomic binning, comparative biology and taxonomic classification.</title>
        <authorList>
            <person name="Goeker M."/>
        </authorList>
    </citation>
    <scope>NUCLEOTIDE SEQUENCE [LARGE SCALE GENOMIC DNA]</scope>
    <source>
        <strain evidence="2 3">DSM 17196</strain>
    </source>
</reference>
<dbReference type="RefSeq" id="WP_165389007.1">
    <property type="nucleotide sequence ID" value="NZ_SGXE01000001.1"/>
</dbReference>
<gene>
    <name evidence="2" type="ORF">EV197_1283</name>
</gene>
<name>A0A4Q7PM33_9FLAO</name>
<evidence type="ECO:0000313" key="2">
    <source>
        <dbReference type="EMBL" id="RZT00053.1"/>
    </source>
</evidence>
<sequence length="50" mass="5908">MKFVKEENEERRDYILQKNKKTKFGALFITLALIFLVIVIVASAIYFELI</sequence>
<accession>A0A4Q7PM33</accession>
<comment type="caution">
    <text evidence="2">The sequence shown here is derived from an EMBL/GenBank/DDBJ whole genome shotgun (WGS) entry which is preliminary data.</text>
</comment>
<protein>
    <submittedName>
        <fullName evidence="2">Uncharacterized protein</fullName>
    </submittedName>
</protein>
<feature type="transmembrane region" description="Helical" evidence="1">
    <location>
        <begin position="24"/>
        <end position="47"/>
    </location>
</feature>
<proteinExistence type="predicted"/>
<keyword evidence="1" id="KW-0812">Transmembrane</keyword>
<evidence type="ECO:0000313" key="3">
    <source>
        <dbReference type="Proteomes" id="UP000292262"/>
    </source>
</evidence>
<keyword evidence="1" id="KW-1133">Transmembrane helix</keyword>
<organism evidence="2 3">
    <name type="scientific">Aquimarina brevivitae</name>
    <dbReference type="NCBI Taxonomy" id="323412"/>
    <lineage>
        <taxon>Bacteria</taxon>
        <taxon>Pseudomonadati</taxon>
        <taxon>Bacteroidota</taxon>
        <taxon>Flavobacteriia</taxon>
        <taxon>Flavobacteriales</taxon>
        <taxon>Flavobacteriaceae</taxon>
        <taxon>Aquimarina</taxon>
    </lineage>
</organism>
<dbReference type="EMBL" id="SGXE01000001">
    <property type="protein sequence ID" value="RZT00053.1"/>
    <property type="molecule type" value="Genomic_DNA"/>
</dbReference>